<dbReference type="OrthoDB" id="407832at2759"/>
<dbReference type="Gene3D" id="2.60.120.620">
    <property type="entry name" value="q2cbj1_9rhob like domain"/>
    <property type="match status" value="1"/>
</dbReference>
<dbReference type="Proteomes" id="UP000749293">
    <property type="component" value="Unassembled WGS sequence"/>
</dbReference>
<evidence type="ECO:0000313" key="2">
    <source>
        <dbReference type="Proteomes" id="UP000749293"/>
    </source>
</evidence>
<keyword evidence="1" id="KW-0560">Oxidoreductase</keyword>
<dbReference type="InterPro" id="IPR051961">
    <property type="entry name" value="Fungal_Metabolite_Diox"/>
</dbReference>
<dbReference type="EMBL" id="JAANYQ010000008">
    <property type="protein sequence ID" value="KAF4122905.1"/>
    <property type="molecule type" value="Genomic_DNA"/>
</dbReference>
<keyword evidence="1" id="KW-0223">Dioxygenase</keyword>
<dbReference type="GeneID" id="55973435"/>
<gene>
    <name evidence="1" type="ORF">GMORB2_7212</name>
</gene>
<dbReference type="InterPro" id="IPR008775">
    <property type="entry name" value="Phytyl_CoA_dOase-like"/>
</dbReference>
<dbReference type="PANTHER" id="PTHR37563:SF2">
    <property type="entry name" value="PHYTANOYL-COA DIOXYGENASE FAMILY PROTEIN (AFU_ORTHOLOGUE AFUA_2G03330)"/>
    <property type="match status" value="1"/>
</dbReference>
<evidence type="ECO:0000313" key="1">
    <source>
        <dbReference type="EMBL" id="KAF4122905.1"/>
    </source>
</evidence>
<organism evidence="1 2">
    <name type="scientific">Geosmithia morbida</name>
    <dbReference type="NCBI Taxonomy" id="1094350"/>
    <lineage>
        <taxon>Eukaryota</taxon>
        <taxon>Fungi</taxon>
        <taxon>Dikarya</taxon>
        <taxon>Ascomycota</taxon>
        <taxon>Pezizomycotina</taxon>
        <taxon>Sordariomycetes</taxon>
        <taxon>Hypocreomycetidae</taxon>
        <taxon>Hypocreales</taxon>
        <taxon>Bionectriaceae</taxon>
        <taxon>Geosmithia</taxon>
    </lineage>
</organism>
<comment type="caution">
    <text evidence="1">The sequence shown here is derived from an EMBL/GenBank/DDBJ whole genome shotgun (WGS) entry which is preliminary data.</text>
</comment>
<reference evidence="1" key="1">
    <citation type="submission" date="2020-03" db="EMBL/GenBank/DDBJ databases">
        <title>Site-based positive gene gene selection in Geosmithia morbida across the United States reveals a broad range of putative effectors and factors for local host and environmental adapation.</title>
        <authorList>
            <person name="Onufrak A."/>
            <person name="Murdoch R.W."/>
            <person name="Gazis R."/>
            <person name="Huff M."/>
            <person name="Staton M."/>
            <person name="Klingeman W."/>
            <person name="Hadziabdic D."/>
        </authorList>
    </citation>
    <scope>NUCLEOTIDE SEQUENCE</scope>
    <source>
        <strain evidence="1">1262</strain>
    </source>
</reference>
<dbReference type="PANTHER" id="PTHR37563">
    <property type="entry name" value="PHYTANOYL-COA DIOXYGENASE FAMILY PROTEIN (AFU_ORTHOLOGUE AFUA_2G03330)"/>
    <property type="match status" value="1"/>
</dbReference>
<protein>
    <submittedName>
        <fullName evidence="1">Phytanoyl-CoA dioxygenase (PhyH)</fullName>
    </submittedName>
</protein>
<dbReference type="Pfam" id="PF05721">
    <property type="entry name" value="PhyH"/>
    <property type="match status" value="1"/>
</dbReference>
<keyword evidence="2" id="KW-1185">Reference proteome</keyword>
<dbReference type="GO" id="GO:0051213">
    <property type="term" value="F:dioxygenase activity"/>
    <property type="evidence" value="ECO:0007669"/>
    <property type="project" value="UniProtKB-KW"/>
</dbReference>
<accession>A0A9P4YVQ1</accession>
<sequence>MWSLHAARGFRSLKGCIRGFAAVQRPGRTGCVSPSASEIANAKLGSRNLEKAVRHLHKDGLVVIEDVVPHEHLDILNEKMVKDARTLQARGEDGPFNYNLANLQQDAPPVAKYFFPSIFTNNRLSIDPIGTQVTTAILGPRPKWTFCSANAAMPLLPGASPQRQPVHTDADFAHPSHPFALVVNVPLITMTPENGSTELWLGTHTGHGLDSQEGSQGDRASGRIKENLLREREVVNSPVQPVVKKGSIIVRDLRLWHAGMPNMSDEVRMMLAMIHFAPWFRNKMRLEFGRDICPILEKLENEGNLGLEVPVDWVEVDMALGRYLNRGFGNSYNFSQEA</sequence>
<dbReference type="AlphaFoldDB" id="A0A9P4YVQ1"/>
<proteinExistence type="predicted"/>
<dbReference type="RefSeq" id="XP_035321557.1">
    <property type="nucleotide sequence ID" value="XM_035469177.1"/>
</dbReference>
<name>A0A9P4YVQ1_9HYPO</name>
<dbReference type="SUPFAM" id="SSF51197">
    <property type="entry name" value="Clavaminate synthase-like"/>
    <property type="match status" value="1"/>
</dbReference>